<keyword evidence="4" id="KW-0812">Transmembrane</keyword>
<evidence type="ECO:0000313" key="7">
    <source>
        <dbReference type="Proteomes" id="UP000695562"/>
    </source>
</evidence>
<keyword evidence="2" id="KW-0813">Transport</keyword>
<dbReference type="EMBL" id="AJWJ01000299">
    <property type="protein sequence ID" value="KAF2072225.1"/>
    <property type="molecule type" value="Genomic_DNA"/>
</dbReference>
<dbReference type="AlphaFoldDB" id="A0A8J4UY71"/>
<dbReference type="Proteomes" id="UP000695562">
    <property type="component" value="Unassembled WGS sequence"/>
</dbReference>
<comment type="similarity">
    <text evidence="1">Belongs to the ABC transporter superfamily. ABCA family.</text>
</comment>
<keyword evidence="4" id="KW-0472">Membrane</keyword>
<gene>
    <name evidence="6" type="ORF">CYY_006470</name>
</gene>
<feature type="domain" description="ABC transporter" evidence="5">
    <location>
        <begin position="193"/>
        <end position="283"/>
    </location>
</feature>
<keyword evidence="3" id="KW-0677">Repeat</keyword>
<dbReference type="GO" id="GO:0140359">
    <property type="term" value="F:ABC-type transporter activity"/>
    <property type="evidence" value="ECO:0007669"/>
    <property type="project" value="InterPro"/>
</dbReference>
<dbReference type="Pfam" id="PF00005">
    <property type="entry name" value="ABC_tran"/>
    <property type="match status" value="1"/>
</dbReference>
<dbReference type="InterPro" id="IPR026082">
    <property type="entry name" value="ABCA"/>
</dbReference>
<name>A0A8J4UY71_9MYCE</name>
<dbReference type="PANTHER" id="PTHR19229:SF36">
    <property type="entry name" value="ATP-BINDING CASSETTE SUB-FAMILY A MEMBER 2"/>
    <property type="match status" value="1"/>
</dbReference>
<keyword evidence="4" id="KW-1133">Transmembrane helix</keyword>
<evidence type="ECO:0000313" key="6">
    <source>
        <dbReference type="EMBL" id="KAF2072225.1"/>
    </source>
</evidence>
<feature type="transmembrane region" description="Helical" evidence="4">
    <location>
        <begin position="99"/>
        <end position="120"/>
    </location>
</feature>
<evidence type="ECO:0000256" key="1">
    <source>
        <dbReference type="ARBA" id="ARBA00008869"/>
    </source>
</evidence>
<dbReference type="SUPFAM" id="SSF52540">
    <property type="entry name" value="P-loop containing nucleoside triphosphate hydrolases"/>
    <property type="match status" value="1"/>
</dbReference>
<sequence length="291" mass="33864">MLSIAFLLIGLGCSIVISVFQSEVYYIFKPQLYPIGIILSIFPFLNLNKILYDIVKVTNIKDVGMEMENDISKQFNWFNYTHYPTKENEDNFYFNSPTAFQSTTIMFISGIAFLILAWYFEKVMNNRNLKGKWSFMFKKDYWFPEKDQYNNISDKDLNIINITNQDISRETIRKYSIITRDLQFGYKKNDLVLNQLNLDLEIGKIYSLHGPNGSGKSTLLKCLTGELRINHGLLYIYGNNLKKSSTNINKLIGYLPQSNTLWNSFTAYEHLKLFSLIKIGSLNCKNEIDDL</sequence>
<dbReference type="GO" id="GO:0016020">
    <property type="term" value="C:membrane"/>
    <property type="evidence" value="ECO:0007669"/>
    <property type="project" value="InterPro"/>
</dbReference>
<proteinExistence type="inferred from homology"/>
<dbReference type="InterPro" id="IPR027417">
    <property type="entry name" value="P-loop_NTPase"/>
</dbReference>
<dbReference type="PANTHER" id="PTHR19229">
    <property type="entry name" value="ATP-BINDING CASSETTE TRANSPORTER SUBFAMILY A ABCA"/>
    <property type="match status" value="1"/>
</dbReference>
<keyword evidence="7" id="KW-1185">Reference proteome</keyword>
<evidence type="ECO:0000256" key="3">
    <source>
        <dbReference type="ARBA" id="ARBA00022737"/>
    </source>
</evidence>
<organism evidence="6 7">
    <name type="scientific">Polysphondylium violaceum</name>
    <dbReference type="NCBI Taxonomy" id="133409"/>
    <lineage>
        <taxon>Eukaryota</taxon>
        <taxon>Amoebozoa</taxon>
        <taxon>Evosea</taxon>
        <taxon>Eumycetozoa</taxon>
        <taxon>Dictyostelia</taxon>
        <taxon>Dictyosteliales</taxon>
        <taxon>Dictyosteliaceae</taxon>
        <taxon>Polysphondylium</taxon>
    </lineage>
</organism>
<accession>A0A8J4UY71</accession>
<dbReference type="GO" id="GO:0005319">
    <property type="term" value="F:lipid transporter activity"/>
    <property type="evidence" value="ECO:0007669"/>
    <property type="project" value="TreeGrafter"/>
</dbReference>
<dbReference type="InterPro" id="IPR003439">
    <property type="entry name" value="ABC_transporter-like_ATP-bd"/>
</dbReference>
<dbReference type="GO" id="GO:0016887">
    <property type="term" value="F:ATP hydrolysis activity"/>
    <property type="evidence" value="ECO:0007669"/>
    <property type="project" value="InterPro"/>
</dbReference>
<feature type="non-terminal residue" evidence="6">
    <location>
        <position position="291"/>
    </location>
</feature>
<dbReference type="Gene3D" id="3.40.50.300">
    <property type="entry name" value="P-loop containing nucleotide triphosphate hydrolases"/>
    <property type="match status" value="1"/>
</dbReference>
<comment type="caution">
    <text evidence="6">The sequence shown here is derived from an EMBL/GenBank/DDBJ whole genome shotgun (WGS) entry which is preliminary data.</text>
</comment>
<evidence type="ECO:0000259" key="5">
    <source>
        <dbReference type="Pfam" id="PF00005"/>
    </source>
</evidence>
<evidence type="ECO:0000256" key="4">
    <source>
        <dbReference type="SAM" id="Phobius"/>
    </source>
</evidence>
<protein>
    <recommendedName>
        <fullName evidence="5">ABC transporter domain-containing protein</fullName>
    </recommendedName>
</protein>
<dbReference type="GO" id="GO:0005524">
    <property type="term" value="F:ATP binding"/>
    <property type="evidence" value="ECO:0007669"/>
    <property type="project" value="InterPro"/>
</dbReference>
<reference evidence="6" key="1">
    <citation type="submission" date="2020-01" db="EMBL/GenBank/DDBJ databases">
        <title>Development of genomics and gene disruption for Polysphondylium violaceum indicates a role for the polyketide synthase stlB in stalk morphogenesis.</title>
        <authorList>
            <person name="Narita B."/>
            <person name="Kawabe Y."/>
            <person name="Kin K."/>
            <person name="Saito T."/>
            <person name="Gibbs R."/>
            <person name="Kuspa A."/>
            <person name="Muzny D."/>
            <person name="Queller D."/>
            <person name="Richards S."/>
            <person name="Strassman J."/>
            <person name="Sucgang R."/>
            <person name="Worley K."/>
            <person name="Schaap P."/>
        </authorList>
    </citation>
    <scope>NUCLEOTIDE SEQUENCE</scope>
    <source>
        <strain evidence="6">QSvi11</strain>
    </source>
</reference>
<evidence type="ECO:0000256" key="2">
    <source>
        <dbReference type="ARBA" id="ARBA00022448"/>
    </source>
</evidence>